<dbReference type="SUPFAM" id="SSF53335">
    <property type="entry name" value="S-adenosyl-L-methionine-dependent methyltransferases"/>
    <property type="match status" value="1"/>
</dbReference>
<evidence type="ECO:0000313" key="8">
    <source>
        <dbReference type="Proteomes" id="UP000198757"/>
    </source>
</evidence>
<dbReference type="OrthoDB" id="9808773at2"/>
<dbReference type="EC" id="2.1.1.-" evidence="6"/>
<dbReference type="GO" id="GO:0070043">
    <property type="term" value="F:rRNA (guanine-N7-)-methyltransferase activity"/>
    <property type="evidence" value="ECO:0007669"/>
    <property type="project" value="UniProtKB-UniRule"/>
</dbReference>
<keyword evidence="1 6" id="KW-0963">Cytoplasm</keyword>
<dbReference type="EMBL" id="FMZO01000001">
    <property type="protein sequence ID" value="SDC08388.1"/>
    <property type="molecule type" value="Genomic_DNA"/>
</dbReference>
<dbReference type="AlphaFoldDB" id="A0A1G6IPH7"/>
<comment type="function">
    <text evidence="6">Specifically methylates the N7 position of a guanine in 16S rRNA.</text>
</comment>
<dbReference type="STRING" id="1285928.SAMN04487894_101291"/>
<gene>
    <name evidence="6" type="primary">rsmG</name>
    <name evidence="7" type="ORF">SAMN04487894_101291</name>
</gene>
<keyword evidence="4 6" id="KW-0808">Transferase</keyword>
<evidence type="ECO:0000256" key="2">
    <source>
        <dbReference type="ARBA" id="ARBA00022552"/>
    </source>
</evidence>
<accession>A0A1G6IPH7</accession>
<feature type="binding site" evidence="6">
    <location>
        <position position="76"/>
    </location>
    <ligand>
        <name>S-adenosyl-L-methionine</name>
        <dbReference type="ChEBI" id="CHEBI:59789"/>
    </ligand>
</feature>
<comment type="subcellular location">
    <subcellularLocation>
        <location evidence="6">Cytoplasm</location>
    </subcellularLocation>
</comment>
<evidence type="ECO:0000256" key="6">
    <source>
        <dbReference type="HAMAP-Rule" id="MF_00074"/>
    </source>
</evidence>
<feature type="binding site" evidence="6">
    <location>
        <begin position="122"/>
        <end position="123"/>
    </location>
    <ligand>
        <name>S-adenosyl-L-methionine</name>
        <dbReference type="ChEBI" id="CHEBI:59789"/>
    </ligand>
</feature>
<keyword evidence="2 6" id="KW-0698">rRNA processing</keyword>
<keyword evidence="5 6" id="KW-0949">S-adenosyl-L-methionine</keyword>
<dbReference type="Pfam" id="PF02527">
    <property type="entry name" value="GidB"/>
    <property type="match status" value="1"/>
</dbReference>
<sequence>MDILLKYFDDFTAVQLEQLKALEGLYQEWNEKINVISRKDIGSLYEKHVLHSLSIATMFRFRPGTQIADLGSGGGFPGVPLAIFFPEAEFLLVDSIGKKLKVVDGIAEAIGLKNIRTRHCRIEEVKDKKFDFVVSRAVAPLKDLWQWSRPLIRKDNTTHTIRLIEKGEHAPGLICLKGGDLAREISESGTRPHIIAISDLFTEPYFEEKYLVYVPK</sequence>
<proteinExistence type="inferred from homology"/>
<evidence type="ECO:0000256" key="5">
    <source>
        <dbReference type="ARBA" id="ARBA00022691"/>
    </source>
</evidence>
<name>A0A1G6IPH7_NIADE</name>
<evidence type="ECO:0000313" key="7">
    <source>
        <dbReference type="EMBL" id="SDC08388.1"/>
    </source>
</evidence>
<dbReference type="PANTHER" id="PTHR31760:SF0">
    <property type="entry name" value="S-ADENOSYL-L-METHIONINE-DEPENDENT METHYLTRANSFERASES SUPERFAMILY PROTEIN"/>
    <property type="match status" value="1"/>
</dbReference>
<evidence type="ECO:0000256" key="3">
    <source>
        <dbReference type="ARBA" id="ARBA00022603"/>
    </source>
</evidence>
<evidence type="ECO:0000256" key="4">
    <source>
        <dbReference type="ARBA" id="ARBA00022679"/>
    </source>
</evidence>
<dbReference type="Gene3D" id="3.40.50.150">
    <property type="entry name" value="Vaccinia Virus protein VP39"/>
    <property type="match status" value="1"/>
</dbReference>
<feature type="binding site" evidence="6">
    <location>
        <position position="136"/>
    </location>
    <ligand>
        <name>S-adenosyl-L-methionine</name>
        <dbReference type="ChEBI" id="CHEBI:59789"/>
    </ligand>
</feature>
<comment type="similarity">
    <text evidence="6">Belongs to the methyltransferase superfamily. RNA methyltransferase RsmG family.</text>
</comment>
<dbReference type="InterPro" id="IPR029063">
    <property type="entry name" value="SAM-dependent_MTases_sf"/>
</dbReference>
<dbReference type="Proteomes" id="UP000198757">
    <property type="component" value="Unassembled WGS sequence"/>
</dbReference>
<organism evidence="7 8">
    <name type="scientific">Niabella drilacis (strain DSM 25811 / CCM 8410 / CCUG 62505 / LMG 26954 / E90)</name>
    <dbReference type="NCBI Taxonomy" id="1285928"/>
    <lineage>
        <taxon>Bacteria</taxon>
        <taxon>Pseudomonadati</taxon>
        <taxon>Bacteroidota</taxon>
        <taxon>Chitinophagia</taxon>
        <taxon>Chitinophagales</taxon>
        <taxon>Chitinophagaceae</taxon>
        <taxon>Niabella</taxon>
    </lineage>
</organism>
<evidence type="ECO:0000256" key="1">
    <source>
        <dbReference type="ARBA" id="ARBA00022490"/>
    </source>
</evidence>
<protein>
    <recommendedName>
        <fullName evidence="6">Ribosomal RNA small subunit methyltransferase G</fullName>
        <ecNumber evidence="6">2.1.1.-</ecNumber>
    </recommendedName>
    <alternativeName>
        <fullName evidence="6">16S rRNA 7-methylguanosine methyltransferase</fullName>
        <shortName evidence="6">16S rRNA m7G methyltransferase</shortName>
    </alternativeName>
</protein>
<dbReference type="GO" id="GO:0005829">
    <property type="term" value="C:cytosol"/>
    <property type="evidence" value="ECO:0007669"/>
    <property type="project" value="TreeGrafter"/>
</dbReference>
<dbReference type="HAMAP" id="MF_00074">
    <property type="entry name" value="16SrRNA_methyltr_G"/>
    <property type="match status" value="1"/>
</dbReference>
<keyword evidence="8" id="KW-1185">Reference proteome</keyword>
<feature type="binding site" evidence="6">
    <location>
        <position position="71"/>
    </location>
    <ligand>
        <name>S-adenosyl-L-methionine</name>
        <dbReference type="ChEBI" id="CHEBI:59789"/>
    </ligand>
</feature>
<reference evidence="8" key="1">
    <citation type="submission" date="2016-10" db="EMBL/GenBank/DDBJ databases">
        <authorList>
            <person name="Varghese N."/>
            <person name="Submissions S."/>
        </authorList>
    </citation>
    <scope>NUCLEOTIDE SEQUENCE [LARGE SCALE GENOMIC DNA]</scope>
    <source>
        <strain evidence="8">DSM 25811 / CCM 8410 / LMG 26954 / E90</strain>
    </source>
</reference>
<dbReference type="InterPro" id="IPR003682">
    <property type="entry name" value="rRNA_ssu_MeTfrase_G"/>
</dbReference>
<dbReference type="PANTHER" id="PTHR31760">
    <property type="entry name" value="S-ADENOSYL-L-METHIONINE-DEPENDENT METHYLTRANSFERASES SUPERFAMILY PROTEIN"/>
    <property type="match status" value="1"/>
</dbReference>
<dbReference type="PIRSF" id="PIRSF003078">
    <property type="entry name" value="GidB"/>
    <property type="match status" value="1"/>
</dbReference>
<dbReference type="NCBIfam" id="TIGR00138">
    <property type="entry name" value="rsmG_gidB"/>
    <property type="match status" value="1"/>
</dbReference>
<keyword evidence="3 6" id="KW-0489">Methyltransferase</keyword>
<dbReference type="CDD" id="cd02440">
    <property type="entry name" value="AdoMet_MTases"/>
    <property type="match status" value="1"/>
</dbReference>
<dbReference type="RefSeq" id="WP_090388241.1">
    <property type="nucleotide sequence ID" value="NZ_FMZO01000001.1"/>
</dbReference>
<comment type="caution">
    <text evidence="6">Lacks conserved residue(s) required for the propagation of feature annotation.</text>
</comment>